<dbReference type="RefSeq" id="WP_151122054.1">
    <property type="nucleotide sequence ID" value="NZ_CP088081.1"/>
</dbReference>
<comment type="caution">
    <text evidence="1">The sequence shown here is derived from an EMBL/GenBank/DDBJ whole genome shotgun (WGS) entry which is preliminary data.</text>
</comment>
<name>A0A643FHF3_IDEDE</name>
<dbReference type="Proteomes" id="UP000430120">
    <property type="component" value="Unassembled WGS sequence"/>
</dbReference>
<evidence type="ECO:0000313" key="2">
    <source>
        <dbReference type="Proteomes" id="UP000430120"/>
    </source>
</evidence>
<reference evidence="1 2" key="1">
    <citation type="submission" date="2019-09" db="EMBL/GenBank/DDBJ databases">
        <title>Draft genome sequences of 48 bacterial type strains from the CCUG.</title>
        <authorList>
            <person name="Tunovic T."/>
            <person name="Pineiro-Iglesias B."/>
            <person name="Unosson C."/>
            <person name="Inganas E."/>
            <person name="Ohlen M."/>
            <person name="Cardew S."/>
            <person name="Jensie-Markopoulos S."/>
            <person name="Salva-Serra F."/>
            <person name="Jaen-Luchoro D."/>
            <person name="Karlsson R."/>
            <person name="Svensson-Stadler L."/>
            <person name="Chun J."/>
            <person name="Moore E."/>
        </authorList>
    </citation>
    <scope>NUCLEOTIDE SEQUENCE [LARGE SCALE GENOMIC DNA]</scope>
    <source>
        <strain evidence="1 2">CCUG 30977</strain>
    </source>
</reference>
<dbReference type="AlphaFoldDB" id="A0A643FHF3"/>
<organism evidence="1 2">
    <name type="scientific">Ideonella dechloratans</name>
    <dbReference type="NCBI Taxonomy" id="36863"/>
    <lineage>
        <taxon>Bacteria</taxon>
        <taxon>Pseudomonadati</taxon>
        <taxon>Pseudomonadota</taxon>
        <taxon>Betaproteobacteria</taxon>
        <taxon>Burkholderiales</taxon>
        <taxon>Sphaerotilaceae</taxon>
        <taxon>Ideonella</taxon>
    </lineage>
</organism>
<sequence length="419" mass="47082">MANPRSLIYALYVHWDTVEVLVRLSREFAGLTTEQVLGCIAKVAPQLDAEAQGAALRAMVNADILQPCARSSDLQLNAYVLDFVRGLTREHELGLAAVLQARVAAIREATEGLNEGMQAADMDRARGAANKLAELFRQISLQLDQDRHALLELAEDAKSADANMPIAQRYRRVLEAYDHYVEPMNQMMDTGPQGTFYRYLEDAERSLDLAFEQLSVQGGLYSHRLQLRQVAHQAKELRRFGRLIAQQCADTVLPLREEVRQHNALTSAVSLLLGQVRKRGLRRALSRHTADTAMPVWRNERGFRLQLGDEVRAVMAAAQQYQPQSVAFPQDDPGNAPPLLEHVDEAAIRQQLRSSLPVGSLLDWLHTHHGHLQDATLLRLFHELQHEGSWQIEASAHPETTTLQAIRVLHHPHRVSIPE</sequence>
<keyword evidence="2" id="KW-1185">Reference proteome</keyword>
<accession>A0A643FHF3</accession>
<proteinExistence type="predicted"/>
<protein>
    <submittedName>
        <fullName evidence="1">Uncharacterized protein</fullName>
    </submittedName>
</protein>
<gene>
    <name evidence="1" type="ORF">F7Q92_00915</name>
</gene>
<evidence type="ECO:0000313" key="1">
    <source>
        <dbReference type="EMBL" id="KAB0585481.1"/>
    </source>
</evidence>
<dbReference type="OrthoDB" id="5845356at2"/>
<dbReference type="EMBL" id="VZPB01000001">
    <property type="protein sequence ID" value="KAB0585481.1"/>
    <property type="molecule type" value="Genomic_DNA"/>
</dbReference>